<evidence type="ECO:0000259" key="10">
    <source>
        <dbReference type="Pfam" id="PF24598"/>
    </source>
</evidence>
<dbReference type="OrthoDB" id="297643at2759"/>
<name>A0A0G4IH23_PLABS</name>
<evidence type="ECO:0000256" key="5">
    <source>
        <dbReference type="ARBA" id="ARBA00023136"/>
    </source>
</evidence>
<keyword evidence="5" id="KW-0472">Membrane</keyword>
<evidence type="ECO:0000256" key="4">
    <source>
        <dbReference type="ARBA" id="ARBA00023034"/>
    </source>
</evidence>
<keyword evidence="12" id="KW-1185">Reference proteome</keyword>
<feature type="domain" description="DOP1-like C-terminal" evidence="10">
    <location>
        <begin position="1397"/>
        <end position="1655"/>
    </location>
</feature>
<dbReference type="InterPro" id="IPR056457">
    <property type="entry name" value="DOP1_C"/>
</dbReference>
<gene>
    <name evidence="11" type="ORF">PBRA_000185</name>
</gene>
<evidence type="ECO:0000313" key="11">
    <source>
        <dbReference type="EMBL" id="CEO94400.1"/>
    </source>
</evidence>
<dbReference type="GO" id="GO:0005768">
    <property type="term" value="C:endosome"/>
    <property type="evidence" value="ECO:0007669"/>
    <property type="project" value="TreeGrafter"/>
</dbReference>
<dbReference type="InterPro" id="IPR016024">
    <property type="entry name" value="ARM-type_fold"/>
</dbReference>
<evidence type="ECO:0000259" key="9">
    <source>
        <dbReference type="Pfam" id="PF24597"/>
    </source>
</evidence>
<feature type="compositionally biased region" description="Acidic residues" evidence="7">
    <location>
        <begin position="1366"/>
        <end position="1375"/>
    </location>
</feature>
<dbReference type="InterPro" id="IPR007249">
    <property type="entry name" value="DOP1_N"/>
</dbReference>
<protein>
    <submittedName>
        <fullName evidence="11">Uncharacterized protein</fullName>
    </submittedName>
</protein>
<evidence type="ECO:0000256" key="3">
    <source>
        <dbReference type="ARBA" id="ARBA00022927"/>
    </source>
</evidence>
<dbReference type="Proteomes" id="UP000039324">
    <property type="component" value="Unassembled WGS sequence"/>
</dbReference>
<dbReference type="SUPFAM" id="SSF48371">
    <property type="entry name" value="ARM repeat"/>
    <property type="match status" value="2"/>
</dbReference>
<dbReference type="PANTHER" id="PTHR14042:SF24">
    <property type="entry name" value="PROTEIN DOPEY-1 HOMOLOG"/>
    <property type="match status" value="1"/>
</dbReference>
<dbReference type="GO" id="GO:0005802">
    <property type="term" value="C:trans-Golgi network"/>
    <property type="evidence" value="ECO:0007669"/>
    <property type="project" value="TreeGrafter"/>
</dbReference>
<evidence type="ECO:0000256" key="7">
    <source>
        <dbReference type="SAM" id="MobiDB-lite"/>
    </source>
</evidence>
<dbReference type="STRING" id="37360.A0A0G4IH23"/>
<evidence type="ECO:0000256" key="1">
    <source>
        <dbReference type="ARBA" id="ARBA00004395"/>
    </source>
</evidence>
<dbReference type="Pfam" id="PF24598">
    <property type="entry name" value="DOP1_C"/>
    <property type="match status" value="1"/>
</dbReference>
<evidence type="ECO:0000256" key="2">
    <source>
        <dbReference type="ARBA" id="ARBA00022448"/>
    </source>
</evidence>
<comment type="subcellular location">
    <subcellularLocation>
        <location evidence="1">Golgi apparatus membrane</location>
        <topology evidence="1">Peripheral membrane protein</topology>
    </subcellularLocation>
</comment>
<keyword evidence="4" id="KW-0333">Golgi apparatus</keyword>
<evidence type="ECO:0000259" key="8">
    <source>
        <dbReference type="Pfam" id="PF04118"/>
    </source>
</evidence>
<dbReference type="GO" id="GO:0015031">
    <property type="term" value="P:protein transport"/>
    <property type="evidence" value="ECO:0007669"/>
    <property type="project" value="UniProtKB-KW"/>
</dbReference>
<reference evidence="11 12" key="1">
    <citation type="submission" date="2015-02" db="EMBL/GenBank/DDBJ databases">
        <authorList>
            <person name="Chooi Y.-H."/>
        </authorList>
    </citation>
    <scope>NUCLEOTIDE SEQUENCE [LARGE SCALE GENOMIC DNA]</scope>
    <source>
        <strain evidence="11">E3</strain>
    </source>
</reference>
<dbReference type="InterPro" id="IPR040314">
    <property type="entry name" value="DOP1"/>
</dbReference>
<dbReference type="Pfam" id="PF24597">
    <property type="entry name" value="TPR_DOP1_M"/>
    <property type="match status" value="1"/>
</dbReference>
<dbReference type="EMBL" id="CDSF01000001">
    <property type="protein sequence ID" value="CEO94400.1"/>
    <property type="molecule type" value="Genomic_DNA"/>
</dbReference>
<feature type="domain" description="DOP1 N-terminal" evidence="8">
    <location>
        <begin position="23"/>
        <end position="303"/>
    </location>
</feature>
<organism evidence="11 12">
    <name type="scientific">Plasmodiophora brassicae</name>
    <name type="common">Clubroot disease agent</name>
    <dbReference type="NCBI Taxonomy" id="37360"/>
    <lineage>
        <taxon>Eukaryota</taxon>
        <taxon>Sar</taxon>
        <taxon>Rhizaria</taxon>
        <taxon>Endomyxa</taxon>
        <taxon>Phytomyxea</taxon>
        <taxon>Plasmodiophorida</taxon>
        <taxon>Plasmodiophoridae</taxon>
        <taxon>Plasmodiophora</taxon>
    </lineage>
</organism>
<dbReference type="GO" id="GO:0005829">
    <property type="term" value="C:cytosol"/>
    <property type="evidence" value="ECO:0007669"/>
    <property type="project" value="GOC"/>
</dbReference>
<dbReference type="OMA" id="YFYEWMF"/>
<proteinExistence type="inferred from homology"/>
<comment type="similarity">
    <text evidence="6">Belongs to the DOP1 family.</text>
</comment>
<accession>A0A0G4IH23</accession>
<keyword evidence="2" id="KW-0813">Transport</keyword>
<evidence type="ECO:0000256" key="6">
    <source>
        <dbReference type="ARBA" id="ARBA00046326"/>
    </source>
</evidence>
<dbReference type="Pfam" id="PF04118">
    <property type="entry name" value="Dopey_N"/>
    <property type="match status" value="1"/>
</dbReference>
<dbReference type="GO" id="GO:0000139">
    <property type="term" value="C:Golgi membrane"/>
    <property type="evidence" value="ECO:0007669"/>
    <property type="project" value="UniProtKB-SubCell"/>
</dbReference>
<sequence>MSQPPASRAAAEVAQRNHPQLKPFYDAMLVSMQAFEKAREWPDLIKCLGRVNKVLAKYSNVELVPMALTVAKRLAQCLNPVLPGGVHLKTLETYKAILERIGSQRLAQDLSLYSAGLFPLLSYASTRVKPELLDIYEQYFVKLDKKLLPCLGGFILALLPGLDEGSGDVYNRTLKLLDQTRQNTSAPHFALALWRCLLQCPSCRPSALRYICSSIPAIGTPELEQYLPPNRSIAIKAIVATLHDKDVLAQRAMFDLLISHFPLVESLFTRTELIYLVQATLPVILRRETSVNRRFYSWLLGQPESVASAGTLSLTPTTLEMVVQSLVQIIESSSQTPEEAAEPFNIARTLMEREEIRASPFLSHIAVPLIKYAYESNLQGQESSQSSTTASFSAAVLKAAQSFFNHIDLDIVWKALEMSLAEVFELTVTARDGNAEPALVARETAASARNDVINLVDFALDFLPVHFIEGASGDARILASLIDIMLRSLYRVDWGGATSDVLRAMQFTSKLLSTKFSGHSHVPLKEWKTFLLNVPLPVYSHLVSGGGIFDKATAVTLESVIETDSRDQSVSTTDTTRETLVAVAVQYSLMHSALLRGNIENQRLEIAERFASFMMQSSAFPHPELACLSIECWLKLVKSQLIKYRDEDCSQAILRLWDLLDRSCPSTNIKVAKLISQLHVVRSDLCECAVADAMLQPFRSREDVSDRMTGYKKFALLWKLQSTLETTSVLHQSQFHNALSLMLDALTDDHTPIKLVAYEWLRESTHHIARVLDPIFTVLLCPSTFRSSPDLHYDDIYDTGMVRHALKQLVSCFSTVHADAIVDAASQVSLSHHGTCDLLKRHLQRYANLPHDMTYVLPQTVTYLDLIVWSALRFTQGIVIDIDGYDQMELSHFRSANTDVRLAACDLLVILVKLSSNVRPASSQKTPVQARAPRIVMPELEAIGSAVVRALSGSLSHDSECVQVSLLNLVRHIVIENNRRGDSSLTASPLFSSTLLSGIERASLFPSVDLLSQWINVSFLCLPHLGATVDSLCLAVVSTLCGLVQQATLIKMHALSRLLHGLCAIVHYYLLDVVPIQKDDNSGAMVPVDSNNATGMLGFLGGIFSAGAISSRNDAGSSRASSRRDGTSTDAIIARVVDGAICAWLLVSTGQDCSPSDNEDIDRTKPSNILSVVVTLIDPLLEKYPLQVVAALLLAWQTRSLMSTGHFLCQMLDILPKAVPDLIIGSLAHIANLPIQHRDLSKPNSTSISDATILHFADEYVHKCKKSVKLTDTWPRLLLLFKIYSQPSLLLEESLMAHIWLLSITHEFVIRTSWSKIDPKATKDIRDMVQGLLFLCSSACTKSSNDPIAVEIHAVPLVLTCSESFEGDDDEDDDVPPLPSWHAPSKSSSNTVRLLSLRSLSNVAAQIIRAVWPAGSPEDDDKACATLATIVPYFVANIENRSLANVEYAYAASVLFASLAVNKHKFSLRVWKREAWSIFQHNDFFDTSVDALAQWRIILTRVVTEEPPLLTEQLMGRHTNSQVALFTSHKSDVLVRSRQLKRLTFMIHAGRVDQYARYLPTIVEKLVESLKLEDASPLHAQVLFCIRILIVRVSPEHLTLIWPVVLMEIISVLDESADLDLLLEACKFVDLAIAVLPSQFQLYQWMFLADRMALALGEDSLSAGPEKAAGDDLNRDDADATNRFSSFQPHIRVLGQRLRSSERSSVDENAVQVGRHSRMASGPDPSTGISPACDGGSLARPILTLRRVKSLRQLRQFHYQISEHVLRTSLNPVPADFDFIDGMLLFDFVSYGDEVPDAFVTPTETPPAGVSDR</sequence>
<dbReference type="PANTHER" id="PTHR14042">
    <property type="entry name" value="DOPEY-RELATED"/>
    <property type="match status" value="1"/>
</dbReference>
<feature type="region of interest" description="Disordered" evidence="7">
    <location>
        <begin position="1366"/>
        <end position="1387"/>
    </location>
</feature>
<feature type="region of interest" description="Disordered" evidence="7">
    <location>
        <begin position="1705"/>
        <end position="1733"/>
    </location>
</feature>
<keyword evidence="3" id="KW-0653">Protein transport</keyword>
<feature type="domain" description="DOP1-like middle TPR" evidence="9">
    <location>
        <begin position="319"/>
        <end position="420"/>
    </location>
</feature>
<dbReference type="InterPro" id="IPR056458">
    <property type="entry name" value="TPR_DOP1_M"/>
</dbReference>
<dbReference type="GO" id="GO:0006895">
    <property type="term" value="P:Golgi to endosome transport"/>
    <property type="evidence" value="ECO:0007669"/>
    <property type="project" value="InterPro"/>
</dbReference>
<evidence type="ECO:0000313" key="12">
    <source>
        <dbReference type="Proteomes" id="UP000039324"/>
    </source>
</evidence>